<dbReference type="InterPro" id="IPR021455">
    <property type="entry name" value="DUF3106"/>
</dbReference>
<feature type="compositionally biased region" description="Polar residues" evidence="1">
    <location>
        <begin position="185"/>
        <end position="207"/>
    </location>
</feature>
<keyword evidence="4" id="KW-1185">Reference proteome</keyword>
<organism evidence="3 4">
    <name type="scientific">Polynucleobacter sphagniphilus</name>
    <dbReference type="NCBI Taxonomy" id="1743169"/>
    <lineage>
        <taxon>Bacteria</taxon>
        <taxon>Pseudomonadati</taxon>
        <taxon>Pseudomonadota</taxon>
        <taxon>Betaproteobacteria</taxon>
        <taxon>Burkholderiales</taxon>
        <taxon>Burkholderiaceae</taxon>
        <taxon>Polynucleobacter</taxon>
    </lineage>
</organism>
<evidence type="ECO:0000256" key="1">
    <source>
        <dbReference type="SAM" id="MobiDB-lite"/>
    </source>
</evidence>
<proteinExistence type="predicted"/>
<comment type="caution">
    <text evidence="3">The sequence shown here is derived from an EMBL/GenBank/DDBJ whole genome shotgun (WGS) entry which is preliminary data.</text>
</comment>
<feature type="chain" id="PRO_5041346274" description="DUF3106 domain-containing protein" evidence="2">
    <location>
        <begin position="27"/>
        <end position="207"/>
    </location>
</feature>
<accession>A0AA43M7V4</accession>
<dbReference type="EMBL" id="JARXYA010000003">
    <property type="protein sequence ID" value="MDH6503580.1"/>
    <property type="molecule type" value="Genomic_DNA"/>
</dbReference>
<reference evidence="3" key="1">
    <citation type="submission" date="2023-04" db="EMBL/GenBank/DDBJ databases">
        <title>Genome Encyclopedia of Bacteria and Archaea VI: Functional Genomics of Type Strains.</title>
        <authorList>
            <person name="Whitman W."/>
        </authorList>
    </citation>
    <scope>NUCLEOTIDE SEQUENCE</scope>
    <source>
        <strain evidence="3">Enz.4-51</strain>
    </source>
</reference>
<dbReference type="RefSeq" id="WP_280756630.1">
    <property type="nucleotide sequence ID" value="NZ_JARXXW010000003.1"/>
</dbReference>
<evidence type="ECO:0000256" key="2">
    <source>
        <dbReference type="SAM" id="SignalP"/>
    </source>
</evidence>
<keyword evidence="2" id="KW-0732">Signal</keyword>
<dbReference type="Pfam" id="PF11304">
    <property type="entry name" value="DUF3106"/>
    <property type="match status" value="1"/>
</dbReference>
<evidence type="ECO:0000313" key="3">
    <source>
        <dbReference type="EMBL" id="MDH6503580.1"/>
    </source>
</evidence>
<protein>
    <recommendedName>
        <fullName evidence="5">DUF3106 domain-containing protein</fullName>
    </recommendedName>
</protein>
<feature type="signal peptide" evidence="2">
    <location>
        <begin position="1"/>
        <end position="26"/>
    </location>
</feature>
<evidence type="ECO:0008006" key="5">
    <source>
        <dbReference type="Google" id="ProtNLM"/>
    </source>
</evidence>
<dbReference type="Proteomes" id="UP001161160">
    <property type="component" value="Unassembled WGS sequence"/>
</dbReference>
<feature type="region of interest" description="Disordered" evidence="1">
    <location>
        <begin position="146"/>
        <end position="207"/>
    </location>
</feature>
<name>A0AA43M7V4_9BURK</name>
<dbReference type="AlphaFoldDB" id="A0AA43M7V4"/>
<gene>
    <name evidence="3" type="ORF">M2127_000870</name>
</gene>
<feature type="compositionally biased region" description="Polar residues" evidence="1">
    <location>
        <begin position="146"/>
        <end position="168"/>
    </location>
</feature>
<sequence>MHRNLRTASLSIAAFLALNCPGLSFAQNSPNTQAKAVSAPEKKVDGSWDSLNSSQQKILQPLEDDWNYMTPDNHKRWIQVANIYPKMSKQDQQRLQSRMGSWSNLSQRDRRLARENYLSSLKFPADKKAEAWSAYQKLSQEEKLKLSQSQGVKKTPSVASAPTLQQHPLTPKAILPPAAPIRVTVTPSETIPSASESNPLETSGSSN</sequence>
<evidence type="ECO:0000313" key="4">
    <source>
        <dbReference type="Proteomes" id="UP001161160"/>
    </source>
</evidence>